<organism evidence="1 2">
    <name type="scientific">Litoribacillus peritrichatus</name>
    <dbReference type="NCBI Taxonomy" id="718191"/>
    <lineage>
        <taxon>Bacteria</taxon>
        <taxon>Pseudomonadati</taxon>
        <taxon>Pseudomonadota</taxon>
        <taxon>Gammaproteobacteria</taxon>
        <taxon>Oceanospirillales</taxon>
        <taxon>Oceanospirillaceae</taxon>
        <taxon>Litoribacillus</taxon>
    </lineage>
</organism>
<evidence type="ECO:0000313" key="2">
    <source>
        <dbReference type="Proteomes" id="UP001501565"/>
    </source>
</evidence>
<evidence type="ECO:0000313" key="1">
    <source>
        <dbReference type="EMBL" id="GAA3930571.1"/>
    </source>
</evidence>
<gene>
    <name evidence="1" type="ORF">GCM10022277_29110</name>
</gene>
<comment type="caution">
    <text evidence="1">The sequence shown here is derived from an EMBL/GenBank/DDBJ whole genome shotgun (WGS) entry which is preliminary data.</text>
</comment>
<dbReference type="EMBL" id="BAABBN010000007">
    <property type="protein sequence ID" value="GAA3930571.1"/>
    <property type="molecule type" value="Genomic_DNA"/>
</dbReference>
<dbReference type="Proteomes" id="UP001501565">
    <property type="component" value="Unassembled WGS sequence"/>
</dbReference>
<name>A0ABP7MV06_9GAMM</name>
<dbReference type="RefSeq" id="WP_344799284.1">
    <property type="nucleotide sequence ID" value="NZ_BAABBN010000007.1"/>
</dbReference>
<evidence type="ECO:0008006" key="3">
    <source>
        <dbReference type="Google" id="ProtNLM"/>
    </source>
</evidence>
<accession>A0ABP7MV06</accession>
<reference evidence="2" key="1">
    <citation type="journal article" date="2019" name="Int. J. Syst. Evol. Microbiol.">
        <title>The Global Catalogue of Microorganisms (GCM) 10K type strain sequencing project: providing services to taxonomists for standard genome sequencing and annotation.</title>
        <authorList>
            <consortium name="The Broad Institute Genomics Platform"/>
            <consortium name="The Broad Institute Genome Sequencing Center for Infectious Disease"/>
            <person name="Wu L."/>
            <person name="Ma J."/>
        </authorList>
    </citation>
    <scope>NUCLEOTIDE SEQUENCE [LARGE SCALE GENOMIC DNA]</scope>
    <source>
        <strain evidence="2">JCM 17551</strain>
    </source>
</reference>
<dbReference type="InterPro" id="IPR013783">
    <property type="entry name" value="Ig-like_fold"/>
</dbReference>
<protein>
    <recommendedName>
        <fullName evidence="3">CARDB domain-containing protein</fullName>
    </recommendedName>
</protein>
<dbReference type="Gene3D" id="2.60.40.10">
    <property type="entry name" value="Immunoglobulins"/>
    <property type="match status" value="1"/>
</dbReference>
<keyword evidence="2" id="KW-1185">Reference proteome</keyword>
<sequence length="519" mass="56780">MKLFKNKNKVEPFAIGLVMLGSVGLVQAQENNHTYLVSVQDSTGEHLCNGSYIGDNQILMSPDCRDQTTYFPTPIPIPSQNTASIDGNNITPTPVPIPIPLPGIPTQVSFNLPDGSQSLPQQINQTKTHPYSGDQLIAVVDDIPEGLESLTLASDELIKKLENNGQVEVTVVGRYYNTTIDEIGEKAFRVGSADECPTFTSDPLAKRLCLIDTEDTPFPTCTLDPTNKSTGAPVVYDSGNDKFLLGYKKKTTNFLEDCNHWAASSRYLNWLNLTDAKQAGLSIATAYDLGERPINERTNVSITIQNQSDEQSFDISNPGFVLGSYYTVSRNNCQTLQPGDSCEIKVYGKPVVPIKQEDLLTFDINGETAGTYVVSSSIANHYIRSDRQSRWSMKGWSKSGNDIFGNISFKSTITKQPALIRDKHVVDPKSISITYRATGTNQWLMTVGMTRMGLFGDAGVLTPVNMLPGTGDQWVTKTFEVLEPGTYQASISQGSNILGSTAEPFGIEISDICFNDCSE</sequence>
<proteinExistence type="predicted"/>